<dbReference type="Proteomes" id="UP000599383">
    <property type="component" value="Unassembled WGS sequence"/>
</dbReference>
<dbReference type="EMBL" id="WVQY01000012">
    <property type="protein sequence ID" value="NOD32608.1"/>
    <property type="molecule type" value="Genomic_DNA"/>
</dbReference>
<feature type="transmembrane region" description="Helical" evidence="1">
    <location>
        <begin position="412"/>
        <end position="430"/>
    </location>
</feature>
<keyword evidence="1" id="KW-0472">Membrane</keyword>
<organism evidence="2 3">
    <name type="scientific">Ruegeria atlantica</name>
    <dbReference type="NCBI Taxonomy" id="81569"/>
    <lineage>
        <taxon>Bacteria</taxon>
        <taxon>Pseudomonadati</taxon>
        <taxon>Pseudomonadota</taxon>
        <taxon>Alphaproteobacteria</taxon>
        <taxon>Rhodobacterales</taxon>
        <taxon>Roseobacteraceae</taxon>
        <taxon>Ruegeria</taxon>
    </lineage>
</organism>
<proteinExistence type="predicted"/>
<keyword evidence="1" id="KW-1133">Transmembrane helix</keyword>
<feature type="transmembrane region" description="Helical" evidence="1">
    <location>
        <begin position="46"/>
        <end position="67"/>
    </location>
</feature>
<keyword evidence="3" id="KW-1185">Reference proteome</keyword>
<feature type="transmembrane region" description="Helical" evidence="1">
    <location>
        <begin position="127"/>
        <end position="147"/>
    </location>
</feature>
<dbReference type="RefSeq" id="WP_171364600.1">
    <property type="nucleotide sequence ID" value="NZ_WVQY01000012.1"/>
</dbReference>
<evidence type="ECO:0000313" key="2">
    <source>
        <dbReference type="EMBL" id="NOD32608.1"/>
    </source>
</evidence>
<feature type="transmembrane region" description="Helical" evidence="1">
    <location>
        <begin position="357"/>
        <end position="377"/>
    </location>
</feature>
<feature type="transmembrane region" description="Helical" evidence="1">
    <location>
        <begin position="284"/>
        <end position="304"/>
    </location>
</feature>
<reference evidence="2 3" key="1">
    <citation type="submission" date="2019-12" db="EMBL/GenBank/DDBJ databases">
        <title>Ruegeria JWLKs population differentiation of coral mucus and skeleton niches.</title>
        <authorList>
            <person name="Luo D."/>
        </authorList>
    </citation>
    <scope>NUCLEOTIDE SEQUENCE [LARGE SCALE GENOMIC DNA]</scope>
    <source>
        <strain evidence="2 3">HKCCD6238</strain>
    </source>
</reference>
<protein>
    <recommendedName>
        <fullName evidence="4">Chlor_Arch_YYY domain protein</fullName>
    </recommendedName>
</protein>
<comment type="caution">
    <text evidence="2">The sequence shown here is derived from an EMBL/GenBank/DDBJ whole genome shotgun (WGS) entry which is preliminary data.</text>
</comment>
<evidence type="ECO:0000256" key="1">
    <source>
        <dbReference type="SAM" id="Phobius"/>
    </source>
</evidence>
<sequence>MSCAQYLALAYAGMGTGTIPWAILTINLGSIWFIMRSWQWVPLQNYRLIIPSTLVLPLIVLVVHANAPYVYQWSHTFLHADLIYALIENPTAPEEWQLAGLGTGYPWFGHLQRVLLGQVLDQSPINAYLWINPAMAFGFGVLSILVVRSVGGGPVAMLLAPILAALSTNPIGVLGRAISSSLWNGAERYHHFIGDARYDATGLKFLFLNTNQLGLILMLAMLLTILRSATNSSPKTAIPLWILFLVGIGLVYPLYLPAAATFLGAAGIMWVLDQTQTMKSRLKNVSLLYASVLLGTACTYFLVTAQTSDRVAGAGIELHVPGQIWRHGVAAATGLLIPVAAWVFALMNRGIMPREQLTFLTLAAFAAGSMAVLLHVPNFRNEYKYVMVASLCGLPFVALWSEYLWRKSKRPWALGALLLLIVAGGFATAYPRTRMYEPPFQVAFSGEDQRLTDAEGLGDALAVIRDRTEPGTPTLVAATPLHITPFTRRPVYILYDDDTYLTGLGMKTGYLLQDVKGFDPALLTSRQNRLDAFFNSEVSQDREQAYSLIRSELGEPFTVLSDNVHQPALLSWMDSRGAELLHAGQRYSVWYLE</sequence>
<name>A0ABX1WH35_9RHOB</name>
<keyword evidence="1" id="KW-0812">Transmembrane</keyword>
<evidence type="ECO:0000313" key="3">
    <source>
        <dbReference type="Proteomes" id="UP000599383"/>
    </source>
</evidence>
<feature type="transmembrane region" description="Helical" evidence="1">
    <location>
        <begin position="241"/>
        <end position="272"/>
    </location>
</feature>
<accession>A0ABX1WH35</accession>
<gene>
    <name evidence="2" type="ORF">GS617_20230</name>
</gene>
<feature type="transmembrane region" description="Helical" evidence="1">
    <location>
        <begin position="324"/>
        <end position="345"/>
    </location>
</feature>
<feature type="transmembrane region" description="Helical" evidence="1">
    <location>
        <begin position="213"/>
        <end position="229"/>
    </location>
</feature>
<feature type="transmembrane region" description="Helical" evidence="1">
    <location>
        <begin position="383"/>
        <end position="400"/>
    </location>
</feature>
<feature type="transmembrane region" description="Helical" evidence="1">
    <location>
        <begin position="6"/>
        <end position="34"/>
    </location>
</feature>
<evidence type="ECO:0008006" key="4">
    <source>
        <dbReference type="Google" id="ProtNLM"/>
    </source>
</evidence>